<dbReference type="GeneID" id="85355622"/>
<name>A0AA39ND86_ARMTA</name>
<evidence type="ECO:0000313" key="1">
    <source>
        <dbReference type="EMBL" id="KAK0463516.1"/>
    </source>
</evidence>
<dbReference type="RefSeq" id="XP_060334826.1">
    <property type="nucleotide sequence ID" value="XM_060472074.1"/>
</dbReference>
<organism evidence="1 2">
    <name type="scientific">Armillaria tabescens</name>
    <name type="common">Ringless honey mushroom</name>
    <name type="synonym">Agaricus tabescens</name>
    <dbReference type="NCBI Taxonomy" id="1929756"/>
    <lineage>
        <taxon>Eukaryota</taxon>
        <taxon>Fungi</taxon>
        <taxon>Dikarya</taxon>
        <taxon>Basidiomycota</taxon>
        <taxon>Agaricomycotina</taxon>
        <taxon>Agaricomycetes</taxon>
        <taxon>Agaricomycetidae</taxon>
        <taxon>Agaricales</taxon>
        <taxon>Marasmiineae</taxon>
        <taxon>Physalacriaceae</taxon>
        <taxon>Desarmillaria</taxon>
    </lineage>
</organism>
<comment type="caution">
    <text evidence="1">The sequence shown here is derived from an EMBL/GenBank/DDBJ whole genome shotgun (WGS) entry which is preliminary data.</text>
</comment>
<dbReference type="EMBL" id="JAUEPS010000007">
    <property type="protein sequence ID" value="KAK0463516.1"/>
    <property type="molecule type" value="Genomic_DNA"/>
</dbReference>
<reference evidence="1" key="1">
    <citation type="submission" date="2023-06" db="EMBL/GenBank/DDBJ databases">
        <authorList>
            <consortium name="Lawrence Berkeley National Laboratory"/>
            <person name="Ahrendt S."/>
            <person name="Sahu N."/>
            <person name="Indic B."/>
            <person name="Wong-Bajracharya J."/>
            <person name="Merenyi Z."/>
            <person name="Ke H.-M."/>
            <person name="Monk M."/>
            <person name="Kocsube S."/>
            <person name="Drula E."/>
            <person name="Lipzen A."/>
            <person name="Balint B."/>
            <person name="Henrissat B."/>
            <person name="Andreopoulos B."/>
            <person name="Martin F.M."/>
            <person name="Harder C.B."/>
            <person name="Rigling D."/>
            <person name="Ford K.L."/>
            <person name="Foster G.D."/>
            <person name="Pangilinan J."/>
            <person name="Papanicolaou A."/>
            <person name="Barry K."/>
            <person name="LaButti K."/>
            <person name="Viragh M."/>
            <person name="Koriabine M."/>
            <person name="Yan M."/>
            <person name="Riley R."/>
            <person name="Champramary S."/>
            <person name="Plett K.L."/>
            <person name="Tsai I.J."/>
            <person name="Slot J."/>
            <person name="Sipos G."/>
            <person name="Plett J."/>
            <person name="Nagy L.G."/>
            <person name="Grigoriev I.V."/>
        </authorList>
    </citation>
    <scope>NUCLEOTIDE SEQUENCE</scope>
    <source>
        <strain evidence="1">CCBAS 213</strain>
    </source>
</reference>
<keyword evidence="2" id="KW-1185">Reference proteome</keyword>
<feature type="non-terminal residue" evidence="1">
    <location>
        <position position="91"/>
    </location>
</feature>
<dbReference type="Proteomes" id="UP001175211">
    <property type="component" value="Unassembled WGS sequence"/>
</dbReference>
<gene>
    <name evidence="1" type="ORF">EV420DRAFT_1518630</name>
</gene>
<sequence>LLLAVILFTFTRELWKSLMALQLPAILAMSFAHHRYQAILLVYHSTSSGQHVLQRPKSIPSYRTINYHETLTYLLEISIIVVSYSSCSVRY</sequence>
<accession>A0AA39ND86</accession>
<protein>
    <submittedName>
        <fullName evidence="1">Uncharacterized protein</fullName>
    </submittedName>
</protein>
<proteinExistence type="predicted"/>
<evidence type="ECO:0000313" key="2">
    <source>
        <dbReference type="Proteomes" id="UP001175211"/>
    </source>
</evidence>
<dbReference type="AlphaFoldDB" id="A0AA39ND86"/>